<dbReference type="Proteomes" id="UP000235670">
    <property type="component" value="Unassembled WGS sequence"/>
</dbReference>
<dbReference type="PROSITE" id="PS51186">
    <property type="entry name" value="GNAT"/>
    <property type="match status" value="1"/>
</dbReference>
<keyword evidence="7" id="KW-1185">Reference proteome</keyword>
<evidence type="ECO:0000256" key="2">
    <source>
        <dbReference type="ARBA" id="ARBA00023315"/>
    </source>
</evidence>
<dbReference type="SUPFAM" id="SSF55729">
    <property type="entry name" value="Acyl-CoA N-acyltransferases (Nat)"/>
    <property type="match status" value="1"/>
</dbReference>
<dbReference type="AlphaFoldDB" id="A0A2N6SFY6"/>
<evidence type="ECO:0000313" key="7">
    <source>
        <dbReference type="Proteomes" id="UP000427636"/>
    </source>
</evidence>
<dbReference type="GeneID" id="84802843"/>
<dbReference type="NCBIfam" id="NF007853">
    <property type="entry name" value="PRK10562.1"/>
    <property type="match status" value="1"/>
</dbReference>
<dbReference type="Pfam" id="PF13508">
    <property type="entry name" value="Acetyltransf_7"/>
    <property type="match status" value="1"/>
</dbReference>
<dbReference type="RefSeq" id="WP_006363628.1">
    <property type="nucleotide sequence ID" value="NZ_CAUUTG010000002.1"/>
</dbReference>
<protein>
    <submittedName>
        <fullName evidence="4">N-acetyltransferase</fullName>
        <ecNumber evidence="5">2.3.1.-</ecNumber>
    </submittedName>
</protein>
<accession>A0A2N6SFY6</accession>
<sequence>MIRKLHKDDIDSVANIWLNTNLQAHWFIDEQYWKKNYELVKGMLLEAEVYVYVENNEVYGFIGINEEHIEGIFITSEAQSRGLGKSLLDFVKEKKERLHLNVYQKNTRAISFYKKEGFKIESTSIDEITKEKEYFMVWERI</sequence>
<evidence type="ECO:0000259" key="3">
    <source>
        <dbReference type="PROSITE" id="PS51186"/>
    </source>
</evidence>
<dbReference type="STRING" id="84135.GCA_001052115_00464"/>
<evidence type="ECO:0000313" key="6">
    <source>
        <dbReference type="Proteomes" id="UP000235670"/>
    </source>
</evidence>
<gene>
    <name evidence="4" type="ORF">CJ218_02880</name>
    <name evidence="5" type="ORF">FOC50_06225</name>
</gene>
<dbReference type="InterPro" id="IPR016181">
    <property type="entry name" value="Acyl_CoA_acyltransferase"/>
</dbReference>
<dbReference type="Gene3D" id="3.40.630.30">
    <property type="match status" value="1"/>
</dbReference>
<reference evidence="4 6" key="1">
    <citation type="submission" date="2017-09" db="EMBL/GenBank/DDBJ databases">
        <title>Bacterial strain isolated from the female urinary microbiota.</title>
        <authorList>
            <person name="Thomas-White K."/>
            <person name="Kumar N."/>
            <person name="Forster S."/>
            <person name="Putonti C."/>
            <person name="Lawley T."/>
            <person name="Wolfe A.J."/>
        </authorList>
    </citation>
    <scope>NUCLEOTIDE SEQUENCE [LARGE SCALE GENOMIC DNA]</scope>
    <source>
        <strain evidence="4 6">UMB0186</strain>
    </source>
</reference>
<evidence type="ECO:0000256" key="1">
    <source>
        <dbReference type="ARBA" id="ARBA00022679"/>
    </source>
</evidence>
<dbReference type="EMBL" id="PNGT01000002">
    <property type="protein sequence ID" value="PMC52854.1"/>
    <property type="molecule type" value="Genomic_DNA"/>
</dbReference>
<dbReference type="Proteomes" id="UP000427636">
    <property type="component" value="Chromosome"/>
</dbReference>
<dbReference type="PANTHER" id="PTHR43800">
    <property type="entry name" value="PEPTIDYL-LYSINE N-ACETYLTRANSFERASE YJAB"/>
    <property type="match status" value="1"/>
</dbReference>
<evidence type="ECO:0000313" key="4">
    <source>
        <dbReference type="EMBL" id="PMC52854.1"/>
    </source>
</evidence>
<reference evidence="5 7" key="2">
    <citation type="submission" date="2019-11" db="EMBL/GenBank/DDBJ databases">
        <title>FDA dAtabase for Regulatory Grade micrObial Sequences (FDA-ARGOS): Supporting development and validation of Infectious Disease Dx tests.</title>
        <authorList>
            <person name="Turner S."/>
            <person name="Byrd R."/>
            <person name="Tallon L."/>
            <person name="Sadzewicz L."/>
            <person name="Vavikolanu K."/>
            <person name="Mehta A."/>
            <person name="Aluvathingal J."/>
            <person name="Nadendla S."/>
            <person name="Myers T."/>
            <person name="Yan Y."/>
            <person name="Sichtig H."/>
        </authorList>
    </citation>
    <scope>NUCLEOTIDE SEQUENCE [LARGE SCALE GENOMIC DNA]</scope>
    <source>
        <strain evidence="5 7">FDAARGOS_742</strain>
    </source>
</reference>
<organism evidence="4 6">
    <name type="scientific">Gemella sanguinis</name>
    <dbReference type="NCBI Taxonomy" id="84135"/>
    <lineage>
        <taxon>Bacteria</taxon>
        <taxon>Bacillati</taxon>
        <taxon>Bacillota</taxon>
        <taxon>Bacilli</taxon>
        <taxon>Bacillales</taxon>
        <taxon>Gemellaceae</taxon>
        <taxon>Gemella</taxon>
    </lineage>
</organism>
<keyword evidence="2 5" id="KW-0012">Acyltransferase</keyword>
<evidence type="ECO:0000313" key="5">
    <source>
        <dbReference type="EMBL" id="QGS07877.1"/>
    </source>
</evidence>
<dbReference type="OrthoDB" id="9789605at2"/>
<name>A0A2N6SFY6_9BACL</name>
<keyword evidence="1 4" id="KW-0808">Transferase</keyword>
<dbReference type="InterPro" id="IPR000182">
    <property type="entry name" value="GNAT_dom"/>
</dbReference>
<dbReference type="CDD" id="cd04301">
    <property type="entry name" value="NAT_SF"/>
    <property type="match status" value="1"/>
</dbReference>
<feature type="domain" description="N-acetyltransferase" evidence="3">
    <location>
        <begin position="1"/>
        <end position="141"/>
    </location>
</feature>
<proteinExistence type="predicted"/>
<dbReference type="EC" id="2.3.1.-" evidence="5"/>
<dbReference type="EMBL" id="CP046313">
    <property type="protein sequence ID" value="QGS07877.1"/>
    <property type="molecule type" value="Genomic_DNA"/>
</dbReference>
<dbReference type="PANTHER" id="PTHR43800:SF1">
    <property type="entry name" value="PEPTIDYL-LYSINE N-ACETYLTRANSFERASE YJAB"/>
    <property type="match status" value="1"/>
</dbReference>
<dbReference type="GO" id="GO:0016747">
    <property type="term" value="F:acyltransferase activity, transferring groups other than amino-acyl groups"/>
    <property type="evidence" value="ECO:0007669"/>
    <property type="project" value="InterPro"/>
</dbReference>